<dbReference type="EMBL" id="VSRR010147311">
    <property type="protein sequence ID" value="MPD05703.1"/>
    <property type="molecule type" value="Genomic_DNA"/>
</dbReference>
<evidence type="ECO:0000313" key="3">
    <source>
        <dbReference type="Proteomes" id="UP000324222"/>
    </source>
</evidence>
<proteinExistence type="predicted"/>
<evidence type="ECO:0000313" key="2">
    <source>
        <dbReference type="EMBL" id="MPD05703.1"/>
    </source>
</evidence>
<evidence type="ECO:0000256" key="1">
    <source>
        <dbReference type="SAM" id="MobiDB-lite"/>
    </source>
</evidence>
<name>A0A5B7KAT0_PORTR</name>
<keyword evidence="3" id="KW-1185">Reference proteome</keyword>
<accession>A0A5B7KAT0</accession>
<feature type="region of interest" description="Disordered" evidence="1">
    <location>
        <begin position="1"/>
        <end position="22"/>
    </location>
</feature>
<protein>
    <submittedName>
        <fullName evidence="2">Uncharacterized protein</fullName>
    </submittedName>
</protein>
<organism evidence="2 3">
    <name type="scientific">Portunus trituberculatus</name>
    <name type="common">Swimming crab</name>
    <name type="synonym">Neptunus trituberculatus</name>
    <dbReference type="NCBI Taxonomy" id="210409"/>
    <lineage>
        <taxon>Eukaryota</taxon>
        <taxon>Metazoa</taxon>
        <taxon>Ecdysozoa</taxon>
        <taxon>Arthropoda</taxon>
        <taxon>Crustacea</taxon>
        <taxon>Multicrustacea</taxon>
        <taxon>Malacostraca</taxon>
        <taxon>Eumalacostraca</taxon>
        <taxon>Eucarida</taxon>
        <taxon>Decapoda</taxon>
        <taxon>Pleocyemata</taxon>
        <taxon>Brachyura</taxon>
        <taxon>Eubrachyura</taxon>
        <taxon>Portunoidea</taxon>
        <taxon>Portunidae</taxon>
        <taxon>Portuninae</taxon>
        <taxon>Portunus</taxon>
    </lineage>
</organism>
<sequence length="93" mass="10484">MRNDRGEGRAGRDNVHRRQDEGRHLQIGWMRRGCRAALKIESSERRATTYGGHEGEDGNWGVTAIVFLSADFGEEGAGWGKAWGEERKEIGRE</sequence>
<dbReference type="AlphaFoldDB" id="A0A5B7KAT0"/>
<dbReference type="Proteomes" id="UP000324222">
    <property type="component" value="Unassembled WGS sequence"/>
</dbReference>
<comment type="caution">
    <text evidence="2">The sequence shown here is derived from an EMBL/GenBank/DDBJ whole genome shotgun (WGS) entry which is preliminary data.</text>
</comment>
<reference evidence="2 3" key="1">
    <citation type="submission" date="2019-05" db="EMBL/GenBank/DDBJ databases">
        <title>Another draft genome of Portunus trituberculatus and its Hox gene families provides insights of decapod evolution.</title>
        <authorList>
            <person name="Jeong J.-H."/>
            <person name="Song I."/>
            <person name="Kim S."/>
            <person name="Choi T."/>
            <person name="Kim D."/>
            <person name="Ryu S."/>
            <person name="Kim W."/>
        </authorList>
    </citation>
    <scope>NUCLEOTIDE SEQUENCE [LARGE SCALE GENOMIC DNA]</scope>
    <source>
        <tissue evidence="2">Muscle</tissue>
    </source>
</reference>
<gene>
    <name evidence="2" type="ORF">E2C01_101462</name>
</gene>